<evidence type="ECO:0000256" key="6">
    <source>
        <dbReference type="ARBA" id="ARBA00022917"/>
    </source>
</evidence>
<dbReference type="InterPro" id="IPR036477">
    <property type="entry name" value="Formyl_transf_N_sf"/>
</dbReference>
<dbReference type="SUPFAM" id="SSF50486">
    <property type="entry name" value="FMT C-terminal domain-like"/>
    <property type="match status" value="1"/>
</dbReference>
<dbReference type="Pfam" id="PF00551">
    <property type="entry name" value="Formyl_trans_N"/>
    <property type="match status" value="1"/>
</dbReference>
<dbReference type="RefSeq" id="WP_120368128.1">
    <property type="nucleotide sequence ID" value="NZ_RAXZ01000027.1"/>
</dbReference>
<dbReference type="Pfam" id="PF02911">
    <property type="entry name" value="Formyl_trans_C"/>
    <property type="match status" value="1"/>
</dbReference>
<dbReference type="InterPro" id="IPR002376">
    <property type="entry name" value="Formyl_transf_N"/>
</dbReference>
<dbReference type="EC" id="2.1.2.9" evidence="3 8"/>
<protein>
    <recommendedName>
        <fullName evidence="4 8">Methionyl-tRNA formyltransferase</fullName>
        <ecNumber evidence="3 8">2.1.2.9</ecNumber>
    </recommendedName>
</protein>
<dbReference type="HAMAP" id="MF_00182">
    <property type="entry name" value="Formyl_trans"/>
    <property type="match status" value="1"/>
</dbReference>
<evidence type="ECO:0000259" key="10">
    <source>
        <dbReference type="Pfam" id="PF02911"/>
    </source>
</evidence>
<evidence type="ECO:0000256" key="2">
    <source>
        <dbReference type="ARBA" id="ARBA00010699"/>
    </source>
</evidence>
<evidence type="ECO:0000259" key="9">
    <source>
        <dbReference type="Pfam" id="PF00551"/>
    </source>
</evidence>
<dbReference type="GO" id="GO:0005829">
    <property type="term" value="C:cytosol"/>
    <property type="evidence" value="ECO:0007669"/>
    <property type="project" value="TreeGrafter"/>
</dbReference>
<comment type="catalytic activity">
    <reaction evidence="7 8">
        <text>L-methionyl-tRNA(fMet) + (6R)-10-formyltetrahydrofolate = N-formyl-L-methionyl-tRNA(fMet) + (6S)-5,6,7,8-tetrahydrofolate + H(+)</text>
        <dbReference type="Rhea" id="RHEA:24380"/>
        <dbReference type="Rhea" id="RHEA-COMP:9952"/>
        <dbReference type="Rhea" id="RHEA-COMP:9953"/>
        <dbReference type="ChEBI" id="CHEBI:15378"/>
        <dbReference type="ChEBI" id="CHEBI:57453"/>
        <dbReference type="ChEBI" id="CHEBI:78530"/>
        <dbReference type="ChEBI" id="CHEBI:78844"/>
        <dbReference type="ChEBI" id="CHEBI:195366"/>
        <dbReference type="EC" id="2.1.2.9"/>
    </reaction>
</comment>
<evidence type="ECO:0000256" key="5">
    <source>
        <dbReference type="ARBA" id="ARBA00022679"/>
    </source>
</evidence>
<evidence type="ECO:0000313" key="12">
    <source>
        <dbReference type="Proteomes" id="UP000281084"/>
    </source>
</evidence>
<gene>
    <name evidence="8" type="primary">fmt</name>
    <name evidence="11" type="ORF">D7V64_14350</name>
</gene>
<dbReference type="InterPro" id="IPR005793">
    <property type="entry name" value="Formyl_trans_C"/>
</dbReference>
<evidence type="ECO:0000256" key="8">
    <source>
        <dbReference type="HAMAP-Rule" id="MF_00182"/>
    </source>
</evidence>
<comment type="caution">
    <text evidence="11">The sequence shown here is derived from an EMBL/GenBank/DDBJ whole genome shotgun (WGS) entry which is preliminary data.</text>
</comment>
<dbReference type="CDD" id="cd08704">
    <property type="entry name" value="Met_tRNA_FMT_C"/>
    <property type="match status" value="1"/>
</dbReference>
<dbReference type="Gene3D" id="3.40.50.170">
    <property type="entry name" value="Formyl transferase, N-terminal domain"/>
    <property type="match status" value="1"/>
</dbReference>
<evidence type="ECO:0000256" key="4">
    <source>
        <dbReference type="ARBA" id="ARBA00016014"/>
    </source>
</evidence>
<comment type="similarity">
    <text evidence="2 8">Belongs to the Fmt family.</text>
</comment>
<feature type="domain" description="Formyl transferase C-terminal" evidence="10">
    <location>
        <begin position="211"/>
        <end position="309"/>
    </location>
</feature>
<reference evidence="11 12" key="1">
    <citation type="submission" date="2018-09" db="EMBL/GenBank/DDBJ databases">
        <title>The draft genome of Acinetobacter spp. strains.</title>
        <authorList>
            <person name="Qin J."/>
            <person name="Feng Y."/>
            <person name="Zong Z."/>
        </authorList>
    </citation>
    <scope>NUCLEOTIDE SEQUENCE [LARGE SCALE GENOMIC DNA]</scope>
    <source>
        <strain evidence="11 12">WCHAc060002</strain>
    </source>
</reference>
<dbReference type="NCBIfam" id="TIGR00460">
    <property type="entry name" value="fmt"/>
    <property type="match status" value="1"/>
</dbReference>
<dbReference type="Gene3D" id="3.10.25.10">
    <property type="entry name" value="Formyl transferase, C-terminal domain"/>
    <property type="match status" value="1"/>
</dbReference>
<dbReference type="GO" id="GO:0004479">
    <property type="term" value="F:methionyl-tRNA formyltransferase activity"/>
    <property type="evidence" value="ECO:0007669"/>
    <property type="project" value="UniProtKB-UniRule"/>
</dbReference>
<evidence type="ECO:0000313" key="11">
    <source>
        <dbReference type="EMBL" id="RKG49045.1"/>
    </source>
</evidence>
<accession>A0A3A8FQ19</accession>
<dbReference type="EMBL" id="RAXZ01000027">
    <property type="protein sequence ID" value="RKG49045.1"/>
    <property type="molecule type" value="Genomic_DNA"/>
</dbReference>
<dbReference type="Proteomes" id="UP000281084">
    <property type="component" value="Unassembled WGS sequence"/>
</dbReference>
<dbReference type="InterPro" id="IPR005794">
    <property type="entry name" value="Fmt"/>
</dbReference>
<dbReference type="InterPro" id="IPR037022">
    <property type="entry name" value="Formyl_trans_C_sf"/>
</dbReference>
<dbReference type="InterPro" id="IPR011034">
    <property type="entry name" value="Formyl_transferase-like_C_sf"/>
</dbReference>
<evidence type="ECO:0000256" key="3">
    <source>
        <dbReference type="ARBA" id="ARBA00012261"/>
    </source>
</evidence>
<proteinExistence type="inferred from homology"/>
<dbReference type="SUPFAM" id="SSF53328">
    <property type="entry name" value="Formyltransferase"/>
    <property type="match status" value="1"/>
</dbReference>
<feature type="binding site" evidence="8">
    <location>
        <begin position="114"/>
        <end position="117"/>
    </location>
    <ligand>
        <name>(6S)-5,6,7,8-tetrahydrofolate</name>
        <dbReference type="ChEBI" id="CHEBI:57453"/>
    </ligand>
</feature>
<organism evidence="11 12">
    <name type="scientific">Acinetobacter cumulans</name>
    <dbReference type="NCBI Taxonomy" id="2136182"/>
    <lineage>
        <taxon>Bacteria</taxon>
        <taxon>Pseudomonadati</taxon>
        <taxon>Pseudomonadota</taxon>
        <taxon>Gammaproteobacteria</taxon>
        <taxon>Moraxellales</taxon>
        <taxon>Moraxellaceae</taxon>
        <taxon>Acinetobacter</taxon>
    </lineage>
</organism>
<dbReference type="PANTHER" id="PTHR11138">
    <property type="entry name" value="METHIONYL-TRNA FORMYLTRANSFERASE"/>
    <property type="match status" value="1"/>
</dbReference>
<evidence type="ECO:0000256" key="7">
    <source>
        <dbReference type="ARBA" id="ARBA00048558"/>
    </source>
</evidence>
<keyword evidence="6 8" id="KW-0648">Protein biosynthesis</keyword>
<dbReference type="InterPro" id="IPR041711">
    <property type="entry name" value="Met-tRNA-FMT_N"/>
</dbReference>
<sequence>MKIIFAGTPEFAAVALDALLKTEHEIVAVYTQPDRKAGRGQKLTASPVKQLALENSIPVYQPLHFKSSTEDGLVAQAELRAHNADVMVVAAYGLILPQAVLNMPKYGCLNIHGSLLPRWRGAAPIQRAISTGDAETGVTIMKMAAGLDTGDMMLKTICPIEASDTSATLHDKLAQQGAEATVQVLASEASLQRYLAEREVQDEALTVYAHKLSKAEAQINWSETAVQIDRNIRAFNPWPVAFIALDESNNLRVWGSMLSNVDASGKTAGTILNIDKQGVHVACGDEKAICLTSLQWPGGKALNPVQINQTQKLQVGQILP</sequence>
<comment type="function">
    <text evidence="1 8">Attaches a formyl group to the free amino group of methionyl-tRNA(fMet). The formyl group appears to play a dual role in the initiator identity of N-formylmethionyl-tRNA by promoting its recognition by IF2 and preventing the misappropriation of this tRNA by the elongation apparatus.</text>
</comment>
<dbReference type="CDD" id="cd08646">
    <property type="entry name" value="FMT_core_Met-tRNA-FMT_N"/>
    <property type="match status" value="1"/>
</dbReference>
<keyword evidence="5 8" id="KW-0808">Transferase</keyword>
<dbReference type="InterPro" id="IPR044135">
    <property type="entry name" value="Met-tRNA-FMT_C"/>
</dbReference>
<feature type="domain" description="Formyl transferase N-terminal" evidence="9">
    <location>
        <begin position="1"/>
        <end position="185"/>
    </location>
</feature>
<evidence type="ECO:0000256" key="1">
    <source>
        <dbReference type="ARBA" id="ARBA00002606"/>
    </source>
</evidence>
<dbReference type="AlphaFoldDB" id="A0A3A8FQ19"/>
<name>A0A3A8FQ19_9GAMM</name>
<dbReference type="PANTHER" id="PTHR11138:SF5">
    <property type="entry name" value="METHIONYL-TRNA FORMYLTRANSFERASE, MITOCHONDRIAL"/>
    <property type="match status" value="1"/>
</dbReference>